<dbReference type="PRINTS" id="PR00791">
    <property type="entry name" value="PEPDIPTASEA"/>
</dbReference>
<evidence type="ECO:0000256" key="3">
    <source>
        <dbReference type="ARBA" id="ARBA00023157"/>
    </source>
</evidence>
<reference evidence="10" key="1">
    <citation type="submission" date="2020-07" db="EMBL/GenBank/DDBJ databases">
        <title>Multicomponent nature underlies the extraordinary mechanical properties of spider dragline silk.</title>
        <authorList>
            <person name="Kono N."/>
            <person name="Nakamura H."/>
            <person name="Mori M."/>
            <person name="Yoshida Y."/>
            <person name="Ohtoshi R."/>
            <person name="Malay A.D."/>
            <person name="Moran D.A.P."/>
            <person name="Tomita M."/>
            <person name="Numata K."/>
            <person name="Arakawa K."/>
        </authorList>
    </citation>
    <scope>NUCLEOTIDE SEQUENCE</scope>
</reference>
<comment type="similarity">
    <text evidence="1 7 8">Belongs to the peptidase M2 family.</text>
</comment>
<comment type="caution">
    <text evidence="7">Lacks conserved residue(s) required for the propagation of feature annotation.</text>
</comment>
<keyword evidence="8" id="KW-0378">Hydrolase</keyword>
<sequence>MSMALDHAVGPFYAYIIDLWRNQVYDGSIKENELNKKYWKYRLQYQGVCPPVRRSEKNFDIGAKYHIAAGVEYWRYFVANILQFQLHEYLCRQTGHKGPVHNCTIYKKRKAGKRLAKLLRMGKSRCWKRALKVFSSNKIQKLDGNALLRYFNPLMLWLKKQNKKEHKGWRISDPMICPGVEDTTENTAATKFSTTKSLTIGTRSFTSSTIASSGRPQTVSATASKTFPSTKSTNPATGKAISTPEVTVTVEGATIPTTGSTVPGTGATIPNGFKNPAFIAEQHVSIYTAPPITTPEKWATFIPFPPLSKSRGNTSPFESRDTLSTTESADITSTKQT</sequence>
<dbReference type="GO" id="GO:0004180">
    <property type="term" value="F:carboxypeptidase activity"/>
    <property type="evidence" value="ECO:0007669"/>
    <property type="project" value="UniProtKB-KW"/>
</dbReference>
<comment type="cofactor">
    <cofactor evidence="8">
        <name>Zn(2+)</name>
        <dbReference type="ChEBI" id="CHEBI:29105"/>
    </cofactor>
    <text evidence="8">Binds 1 zinc ion per subunit.</text>
</comment>
<evidence type="ECO:0000256" key="9">
    <source>
        <dbReference type="SAM" id="MobiDB-lite"/>
    </source>
</evidence>
<dbReference type="OrthoDB" id="6432818at2759"/>
<evidence type="ECO:0000256" key="8">
    <source>
        <dbReference type="RuleBase" id="RU361144"/>
    </source>
</evidence>
<dbReference type="GO" id="GO:0008241">
    <property type="term" value="F:peptidyl-dipeptidase activity"/>
    <property type="evidence" value="ECO:0007669"/>
    <property type="project" value="InterPro"/>
</dbReference>
<gene>
    <name evidence="10" type="primary">ACE</name>
    <name evidence="10" type="ORF">TNCT_672661</name>
</gene>
<name>A0A8X6KCI9_TRICU</name>
<evidence type="ECO:0000313" key="10">
    <source>
        <dbReference type="EMBL" id="GFQ68926.1"/>
    </source>
</evidence>
<keyword evidence="8" id="KW-0645">Protease</keyword>
<dbReference type="AlphaFoldDB" id="A0A8X6KCI9"/>
<dbReference type="EMBL" id="BMAO01010712">
    <property type="protein sequence ID" value="GFQ68926.1"/>
    <property type="molecule type" value="Genomic_DNA"/>
</dbReference>
<protein>
    <recommendedName>
        <fullName evidence="8">Angiotensin-converting enzyme</fullName>
        <ecNumber evidence="8">3.4.-.-</ecNumber>
    </recommendedName>
</protein>
<keyword evidence="8" id="KW-0479">Metal-binding</keyword>
<evidence type="ECO:0000256" key="7">
    <source>
        <dbReference type="PROSITE-ProRule" id="PRU01355"/>
    </source>
</evidence>
<dbReference type="Proteomes" id="UP000887116">
    <property type="component" value="Unassembled WGS sequence"/>
</dbReference>
<keyword evidence="8" id="KW-0121">Carboxypeptidase</keyword>
<dbReference type="PANTHER" id="PTHR10514:SF27">
    <property type="entry name" value="ANGIOTENSIN-CONVERTING ENZYME"/>
    <property type="match status" value="1"/>
</dbReference>
<evidence type="ECO:0000256" key="5">
    <source>
        <dbReference type="PIRSR" id="PIRSR601548-2"/>
    </source>
</evidence>
<organism evidence="10 11">
    <name type="scientific">Trichonephila clavata</name>
    <name type="common">Joro spider</name>
    <name type="synonym">Nephila clavata</name>
    <dbReference type="NCBI Taxonomy" id="2740835"/>
    <lineage>
        <taxon>Eukaryota</taxon>
        <taxon>Metazoa</taxon>
        <taxon>Ecdysozoa</taxon>
        <taxon>Arthropoda</taxon>
        <taxon>Chelicerata</taxon>
        <taxon>Arachnida</taxon>
        <taxon>Araneae</taxon>
        <taxon>Araneomorphae</taxon>
        <taxon>Entelegynae</taxon>
        <taxon>Araneoidea</taxon>
        <taxon>Nephilidae</taxon>
        <taxon>Trichonephila</taxon>
    </lineage>
</organism>
<evidence type="ECO:0000313" key="11">
    <source>
        <dbReference type="Proteomes" id="UP000887116"/>
    </source>
</evidence>
<evidence type="ECO:0000256" key="6">
    <source>
        <dbReference type="PIRSR" id="PIRSR601548-4"/>
    </source>
</evidence>
<keyword evidence="4 8" id="KW-0325">Glycoprotein</keyword>
<dbReference type="Pfam" id="PF01401">
    <property type="entry name" value="Peptidase_M2"/>
    <property type="match status" value="1"/>
</dbReference>
<dbReference type="Gene3D" id="1.10.1370.30">
    <property type="match status" value="1"/>
</dbReference>
<feature type="binding site" evidence="5">
    <location>
        <position position="75"/>
    </location>
    <ligand>
        <name>chloride</name>
        <dbReference type="ChEBI" id="CHEBI:17996"/>
        <label>1</label>
    </ligand>
</feature>
<dbReference type="GO" id="GO:0006508">
    <property type="term" value="P:proteolysis"/>
    <property type="evidence" value="ECO:0007669"/>
    <property type="project" value="UniProtKB-KW"/>
</dbReference>
<feature type="compositionally biased region" description="Polar residues" evidence="9">
    <location>
        <begin position="310"/>
        <end position="337"/>
    </location>
</feature>
<dbReference type="InterPro" id="IPR001548">
    <property type="entry name" value="Peptidase_M2"/>
</dbReference>
<dbReference type="GO" id="GO:0046872">
    <property type="term" value="F:metal ion binding"/>
    <property type="evidence" value="ECO:0007669"/>
    <property type="project" value="UniProtKB-KW"/>
</dbReference>
<dbReference type="GO" id="GO:0005886">
    <property type="term" value="C:plasma membrane"/>
    <property type="evidence" value="ECO:0007669"/>
    <property type="project" value="TreeGrafter"/>
</dbReference>
<feature type="compositionally biased region" description="Polar residues" evidence="9">
    <location>
        <begin position="207"/>
        <end position="236"/>
    </location>
</feature>
<keyword evidence="8" id="KW-0482">Metalloprotease</keyword>
<feature type="disulfide bond" evidence="6">
    <location>
        <begin position="91"/>
        <end position="103"/>
    </location>
</feature>
<dbReference type="GO" id="GO:0008237">
    <property type="term" value="F:metallopeptidase activity"/>
    <property type="evidence" value="ECO:0007669"/>
    <property type="project" value="UniProtKB-KW"/>
</dbReference>
<proteinExistence type="inferred from homology"/>
<comment type="caution">
    <text evidence="10">The sequence shown here is derived from an EMBL/GenBank/DDBJ whole genome shotgun (WGS) entry which is preliminary data.</text>
</comment>
<keyword evidence="11" id="KW-1185">Reference proteome</keyword>
<dbReference type="PROSITE" id="PS52011">
    <property type="entry name" value="PEPTIDASE_M2"/>
    <property type="match status" value="1"/>
</dbReference>
<accession>A0A8X6KCI9</accession>
<keyword evidence="3 6" id="KW-1015">Disulfide bond</keyword>
<evidence type="ECO:0000256" key="4">
    <source>
        <dbReference type="ARBA" id="ARBA00023180"/>
    </source>
</evidence>
<dbReference type="EC" id="3.4.-.-" evidence="8"/>
<keyword evidence="8" id="KW-0862">Zinc</keyword>
<evidence type="ECO:0000256" key="2">
    <source>
        <dbReference type="ARBA" id="ARBA00022729"/>
    </source>
</evidence>
<dbReference type="PANTHER" id="PTHR10514">
    <property type="entry name" value="ANGIOTENSIN-CONVERTING ENZYME"/>
    <property type="match status" value="1"/>
</dbReference>
<keyword evidence="2" id="KW-0732">Signal</keyword>
<feature type="region of interest" description="Disordered" evidence="9">
    <location>
        <begin position="207"/>
        <end position="239"/>
    </location>
</feature>
<dbReference type="SUPFAM" id="SSF55486">
    <property type="entry name" value="Metalloproteases ('zincins'), catalytic domain"/>
    <property type="match status" value="1"/>
</dbReference>
<evidence type="ECO:0000256" key="1">
    <source>
        <dbReference type="ARBA" id="ARBA00008139"/>
    </source>
</evidence>
<feature type="region of interest" description="Disordered" evidence="9">
    <location>
        <begin position="306"/>
        <end position="337"/>
    </location>
</feature>